<reference evidence="8" key="1">
    <citation type="journal article" date="2023" name="Front. Mar. Sci.">
        <title>A new Merluccius polli reference genome to investigate the effects of global change in West African waters.</title>
        <authorList>
            <person name="Mateo J.L."/>
            <person name="Blanco-Fernandez C."/>
            <person name="Garcia-Vazquez E."/>
            <person name="Machado-Schiaffino G."/>
        </authorList>
    </citation>
    <scope>NUCLEOTIDE SEQUENCE</scope>
    <source>
        <strain evidence="8">C29</strain>
        <tissue evidence="8">Fin</tissue>
    </source>
</reference>
<evidence type="ECO:0000256" key="6">
    <source>
        <dbReference type="SAM" id="MobiDB-lite"/>
    </source>
</evidence>
<dbReference type="PANTHER" id="PTHR10816:SF17">
    <property type="entry name" value="INTERFERON REGULATORY FACTOR 2-BINDING PROTEIN 1"/>
    <property type="match status" value="1"/>
</dbReference>
<comment type="similarity">
    <text evidence="2">Belongs to the IRF2BP family.</text>
</comment>
<evidence type="ECO:0000256" key="4">
    <source>
        <dbReference type="ARBA" id="ARBA00023242"/>
    </source>
</evidence>
<dbReference type="InterPro" id="IPR057414">
    <property type="entry name" value="Zf-C3HC4_IRF-2BP1_2"/>
</dbReference>
<name>A0AA47M5R8_MERPO</name>
<evidence type="ECO:0000256" key="2">
    <source>
        <dbReference type="ARBA" id="ARBA00010802"/>
    </source>
</evidence>
<evidence type="ECO:0000313" key="8">
    <source>
        <dbReference type="EMBL" id="KAK0134079.1"/>
    </source>
</evidence>
<dbReference type="EMBL" id="JAOPHQ010005746">
    <property type="protein sequence ID" value="KAK0134079.1"/>
    <property type="molecule type" value="Genomic_DNA"/>
</dbReference>
<dbReference type="Pfam" id="PF25454">
    <property type="entry name" value="zf-C3HC4_IRF-2BP1_2"/>
    <property type="match status" value="1"/>
</dbReference>
<dbReference type="AlphaFoldDB" id="A0AA47M5R8"/>
<dbReference type="PANTHER" id="PTHR10816">
    <property type="entry name" value="MYELIN TRANSCRIPTION FACTOR 1-RELATED"/>
    <property type="match status" value="1"/>
</dbReference>
<dbReference type="GO" id="GO:0005634">
    <property type="term" value="C:nucleus"/>
    <property type="evidence" value="ECO:0007669"/>
    <property type="project" value="UniProtKB-SubCell"/>
</dbReference>
<dbReference type="SUPFAM" id="SSF57850">
    <property type="entry name" value="RING/U-box"/>
    <property type="match status" value="1"/>
</dbReference>
<organism evidence="8 9">
    <name type="scientific">Merluccius polli</name>
    <name type="common">Benguela hake</name>
    <name type="synonym">Merluccius cadenati</name>
    <dbReference type="NCBI Taxonomy" id="89951"/>
    <lineage>
        <taxon>Eukaryota</taxon>
        <taxon>Metazoa</taxon>
        <taxon>Chordata</taxon>
        <taxon>Craniata</taxon>
        <taxon>Vertebrata</taxon>
        <taxon>Euteleostomi</taxon>
        <taxon>Actinopterygii</taxon>
        <taxon>Neopterygii</taxon>
        <taxon>Teleostei</taxon>
        <taxon>Neoteleostei</taxon>
        <taxon>Acanthomorphata</taxon>
        <taxon>Zeiogadaria</taxon>
        <taxon>Gadariae</taxon>
        <taxon>Gadiformes</taxon>
        <taxon>Gadoidei</taxon>
        <taxon>Merlucciidae</taxon>
        <taxon>Merluccius</taxon>
    </lineage>
</organism>
<keyword evidence="9" id="KW-1185">Reference proteome</keyword>
<dbReference type="Proteomes" id="UP001174136">
    <property type="component" value="Unassembled WGS sequence"/>
</dbReference>
<evidence type="ECO:0000256" key="1">
    <source>
        <dbReference type="ARBA" id="ARBA00004123"/>
    </source>
</evidence>
<feature type="region of interest" description="Disordered" evidence="6">
    <location>
        <begin position="1"/>
        <end position="118"/>
    </location>
</feature>
<evidence type="ECO:0000256" key="5">
    <source>
        <dbReference type="ARBA" id="ARBA00059947"/>
    </source>
</evidence>
<dbReference type="GO" id="GO:0003714">
    <property type="term" value="F:transcription corepressor activity"/>
    <property type="evidence" value="ECO:0007669"/>
    <property type="project" value="TreeGrafter"/>
</dbReference>
<comment type="subcellular location">
    <subcellularLocation>
        <location evidence="1">Nucleus</location>
    </subcellularLocation>
</comment>
<accession>A0AA47M5R8</accession>
<evidence type="ECO:0000259" key="7">
    <source>
        <dbReference type="Pfam" id="PF25454"/>
    </source>
</evidence>
<evidence type="ECO:0000313" key="9">
    <source>
        <dbReference type="Proteomes" id="UP001174136"/>
    </source>
</evidence>
<gene>
    <name evidence="8" type="primary">irf2bp2b</name>
    <name evidence="8" type="ORF">N1851_030372</name>
</gene>
<comment type="function">
    <text evidence="5">Acts as a transcriptional repressor.</text>
</comment>
<feature type="domain" description="Interferon regulatory factor 2-binding protein 1/2-like C3HC4 zinc finger" evidence="7">
    <location>
        <begin position="128"/>
        <end position="200"/>
    </location>
</feature>
<dbReference type="FunFam" id="1.10.10.1580:FF:000001">
    <property type="entry name" value="interferon regulatory factor 2-binding protein 2"/>
    <property type="match status" value="1"/>
</dbReference>
<protein>
    <submittedName>
        <fullName evidence="8">Interferon regulatory factor 2-binding protein 2-B</fullName>
    </submittedName>
</protein>
<sequence length="338" mass="34632">MALQALKTEHASLQRVMASEPTATSSKPGKALRGAKRRSSPDPDGGVASKTGVEAWLPSPHHRATPPEREPPSCLAADAAGSPEEVPSPTATAPRSAGGSAEPRAPPPQSAADSSGAGLVPGGGGAPLCCTLCLERLEDTHFVQCPSAPAHKFCFPCSRGSIRRQQEAAGEVYCPSGERCPLLGASGPWAFMQGEIATILAGGVKALGRQALGRQALGRQALGLQALRRQALGLQALGRQALGRQALGRQALGRQALGRQALGRQALGRQLRAAVTEKELSADAGRGLLWGRLHPCCHADMSGVGPGALPLGGTMDWPEALASYDVMKASPGSSPSVG</sequence>
<dbReference type="InterPro" id="IPR044882">
    <property type="entry name" value="I2BP1/2_C3HC4-RING_sf"/>
</dbReference>
<evidence type="ECO:0000256" key="3">
    <source>
        <dbReference type="ARBA" id="ARBA00022491"/>
    </source>
</evidence>
<keyword evidence="3" id="KW-0678">Repressor</keyword>
<proteinExistence type="inferred from homology"/>
<dbReference type="GO" id="GO:0006357">
    <property type="term" value="P:regulation of transcription by RNA polymerase II"/>
    <property type="evidence" value="ECO:0007669"/>
    <property type="project" value="TreeGrafter"/>
</dbReference>
<comment type="caution">
    <text evidence="8">The sequence shown here is derived from an EMBL/GenBank/DDBJ whole genome shotgun (WGS) entry which is preliminary data.</text>
</comment>
<dbReference type="Gene3D" id="1.10.10.1580">
    <property type="entry name" value="Interferon regulatory factor 2-binding protein"/>
    <property type="match status" value="1"/>
</dbReference>
<keyword evidence="4" id="KW-0539">Nucleus</keyword>